<organism evidence="3 4">
    <name type="scientific">Dermatophagoides farinae</name>
    <name type="common">American house dust mite</name>
    <dbReference type="NCBI Taxonomy" id="6954"/>
    <lineage>
        <taxon>Eukaryota</taxon>
        <taxon>Metazoa</taxon>
        <taxon>Ecdysozoa</taxon>
        <taxon>Arthropoda</taxon>
        <taxon>Chelicerata</taxon>
        <taxon>Arachnida</taxon>
        <taxon>Acari</taxon>
        <taxon>Acariformes</taxon>
        <taxon>Sarcoptiformes</taxon>
        <taxon>Astigmata</taxon>
        <taxon>Psoroptidia</taxon>
        <taxon>Analgoidea</taxon>
        <taxon>Pyroglyphidae</taxon>
        <taxon>Dermatophagoidinae</taxon>
        <taxon>Dermatophagoides</taxon>
    </lineage>
</organism>
<accession>A0A922HL38</accession>
<feature type="compositionally biased region" description="Low complexity" evidence="1">
    <location>
        <begin position="53"/>
        <end position="64"/>
    </location>
</feature>
<keyword evidence="2" id="KW-0732">Signal</keyword>
<feature type="signal peptide" evidence="2">
    <location>
        <begin position="1"/>
        <end position="22"/>
    </location>
</feature>
<name>A0A922HL38_DERFA</name>
<reference evidence="3" key="2">
    <citation type="journal article" date="2022" name="Res Sq">
        <title>Comparative Genomics Reveals Insights into the Divergent Evolution of Astigmatic Mites and Household Pest Adaptations.</title>
        <authorList>
            <person name="Xiong Q."/>
            <person name="Wan A.T.-Y."/>
            <person name="Liu X.-Y."/>
            <person name="Fung C.S.-H."/>
            <person name="Xiao X."/>
            <person name="Malainual N."/>
            <person name="Hou J."/>
            <person name="Wang L."/>
            <person name="Wang M."/>
            <person name="Yang K."/>
            <person name="Cui Y."/>
            <person name="Leung E."/>
            <person name="Nong W."/>
            <person name="Shin S.-K."/>
            <person name="Au S."/>
            <person name="Jeong K.Y."/>
            <person name="Chew F.T."/>
            <person name="Hui J."/>
            <person name="Leung T.F."/>
            <person name="Tungtrongchitr A."/>
            <person name="Zhong N."/>
            <person name="Liu Z."/>
            <person name="Tsui S."/>
        </authorList>
    </citation>
    <scope>NUCLEOTIDE SEQUENCE</scope>
    <source>
        <strain evidence="3">Derf</strain>
        <tissue evidence="3">Whole organism</tissue>
    </source>
</reference>
<gene>
    <name evidence="3" type="ORF">DERF_016051</name>
</gene>
<dbReference type="EMBL" id="ASGP02000009">
    <property type="protein sequence ID" value="KAH9491323.1"/>
    <property type="molecule type" value="Genomic_DNA"/>
</dbReference>
<evidence type="ECO:0000313" key="4">
    <source>
        <dbReference type="Proteomes" id="UP000790347"/>
    </source>
</evidence>
<comment type="caution">
    <text evidence="3">The sequence shown here is derived from an EMBL/GenBank/DDBJ whole genome shotgun (WGS) entry which is preliminary data.</text>
</comment>
<evidence type="ECO:0000313" key="3">
    <source>
        <dbReference type="EMBL" id="KAH9491323.1"/>
    </source>
</evidence>
<feature type="chain" id="PRO_5037827070" evidence="2">
    <location>
        <begin position="23"/>
        <end position="167"/>
    </location>
</feature>
<reference evidence="3" key="1">
    <citation type="submission" date="2013-05" db="EMBL/GenBank/DDBJ databases">
        <authorList>
            <person name="Yim A.K.Y."/>
            <person name="Chan T.F."/>
            <person name="Ji K.M."/>
            <person name="Liu X.Y."/>
            <person name="Zhou J.W."/>
            <person name="Li R.Q."/>
            <person name="Yang K.Y."/>
            <person name="Li J."/>
            <person name="Li M."/>
            <person name="Law P.T.W."/>
            <person name="Wu Y.L."/>
            <person name="Cai Z.L."/>
            <person name="Qin H."/>
            <person name="Bao Y."/>
            <person name="Leung R.K.K."/>
            <person name="Ng P.K.S."/>
            <person name="Zou J."/>
            <person name="Zhong X.J."/>
            <person name="Ran P.X."/>
            <person name="Zhong N.S."/>
            <person name="Liu Z.G."/>
            <person name="Tsui S.K.W."/>
        </authorList>
    </citation>
    <scope>NUCLEOTIDE SEQUENCE</scope>
    <source>
        <strain evidence="3">Derf</strain>
        <tissue evidence="3">Whole organism</tissue>
    </source>
</reference>
<evidence type="ECO:0000256" key="2">
    <source>
        <dbReference type="SAM" id="SignalP"/>
    </source>
</evidence>
<feature type="region of interest" description="Disordered" evidence="1">
    <location>
        <begin position="105"/>
        <end position="140"/>
    </location>
</feature>
<sequence length="167" mass="19847">MAMFMMIIMISILIIGTARIDARNIKDDDCMDIAMRPLPRFGKRSSDLNRGMQQQPQQQQLSSSSLLRRFPAWKHLLDQLAAQKEKMIIDHLLNIRLNPTLSINQQQTQQNNNPDTLEQQQSSIEQQQQQQKQQQQQQQEFEWENFPFTFNNYPNFRLNRKISFQQP</sequence>
<dbReference type="AlphaFoldDB" id="A0A922HL38"/>
<protein>
    <submittedName>
        <fullName evidence="3">Uncharacterized protein</fullName>
    </submittedName>
</protein>
<feature type="region of interest" description="Disordered" evidence="1">
    <location>
        <begin position="41"/>
        <end position="64"/>
    </location>
</feature>
<proteinExistence type="predicted"/>
<keyword evidence="4" id="KW-1185">Reference proteome</keyword>
<evidence type="ECO:0000256" key="1">
    <source>
        <dbReference type="SAM" id="MobiDB-lite"/>
    </source>
</evidence>
<dbReference type="Proteomes" id="UP000790347">
    <property type="component" value="Unassembled WGS sequence"/>
</dbReference>